<reference evidence="4" key="1">
    <citation type="submission" date="2023-06" db="EMBL/GenBank/DDBJ databases">
        <authorList>
            <person name="Delattre M."/>
        </authorList>
    </citation>
    <scope>NUCLEOTIDE SEQUENCE</scope>
    <source>
        <strain evidence="4">AF72</strain>
    </source>
</reference>
<feature type="non-terminal residue" evidence="4">
    <location>
        <position position="296"/>
    </location>
</feature>
<dbReference type="PANTHER" id="PTHR22991:SF40">
    <property type="entry name" value="PROTEIN CBG13490"/>
    <property type="match status" value="1"/>
</dbReference>
<comment type="caution">
    <text evidence="4">The sequence shown here is derived from an EMBL/GenBank/DDBJ whole genome shotgun (WGS) entry which is preliminary data.</text>
</comment>
<evidence type="ECO:0000256" key="1">
    <source>
        <dbReference type="ARBA" id="ARBA00023157"/>
    </source>
</evidence>
<keyword evidence="2" id="KW-0732">Signal</keyword>
<evidence type="ECO:0000313" key="4">
    <source>
        <dbReference type="EMBL" id="CAJ0557992.1"/>
    </source>
</evidence>
<dbReference type="Gene3D" id="3.10.100.10">
    <property type="entry name" value="Mannose-Binding Protein A, subunit A"/>
    <property type="match status" value="2"/>
</dbReference>
<proteinExistence type="predicted"/>
<feature type="chain" id="PRO_5041412826" description="C-type lectin domain-containing protein" evidence="2">
    <location>
        <begin position="19"/>
        <end position="296"/>
    </location>
</feature>
<feature type="domain" description="C-type lectin" evidence="3">
    <location>
        <begin position="153"/>
        <end position="275"/>
    </location>
</feature>
<dbReference type="Pfam" id="PF00059">
    <property type="entry name" value="Lectin_C"/>
    <property type="match status" value="1"/>
</dbReference>
<keyword evidence="5" id="KW-1185">Reference proteome</keyword>
<dbReference type="InterPro" id="IPR050976">
    <property type="entry name" value="Snaclec"/>
</dbReference>
<dbReference type="SUPFAM" id="SSF56436">
    <property type="entry name" value="C-type lectin-like"/>
    <property type="match status" value="2"/>
</dbReference>
<dbReference type="InterPro" id="IPR001304">
    <property type="entry name" value="C-type_lectin-like"/>
</dbReference>
<dbReference type="CDD" id="cd00037">
    <property type="entry name" value="CLECT"/>
    <property type="match status" value="2"/>
</dbReference>
<dbReference type="Proteomes" id="UP001177023">
    <property type="component" value="Unassembled WGS sequence"/>
</dbReference>
<gene>
    <name evidence="4" type="ORF">MSPICULIGERA_LOCUS735</name>
</gene>
<protein>
    <recommendedName>
        <fullName evidence="3">C-type lectin domain-containing protein</fullName>
    </recommendedName>
</protein>
<organism evidence="4 5">
    <name type="scientific">Mesorhabditis spiculigera</name>
    <dbReference type="NCBI Taxonomy" id="96644"/>
    <lineage>
        <taxon>Eukaryota</taxon>
        <taxon>Metazoa</taxon>
        <taxon>Ecdysozoa</taxon>
        <taxon>Nematoda</taxon>
        <taxon>Chromadorea</taxon>
        <taxon>Rhabditida</taxon>
        <taxon>Rhabditina</taxon>
        <taxon>Rhabditomorpha</taxon>
        <taxon>Rhabditoidea</taxon>
        <taxon>Rhabditidae</taxon>
        <taxon>Mesorhabditinae</taxon>
        <taxon>Mesorhabditis</taxon>
    </lineage>
</organism>
<evidence type="ECO:0000259" key="3">
    <source>
        <dbReference type="PROSITE" id="PS50041"/>
    </source>
</evidence>
<dbReference type="InterPro" id="IPR016186">
    <property type="entry name" value="C-type_lectin-like/link_sf"/>
</dbReference>
<dbReference type="SMART" id="SM00034">
    <property type="entry name" value="CLECT"/>
    <property type="match status" value="2"/>
</dbReference>
<evidence type="ECO:0000313" key="5">
    <source>
        <dbReference type="Proteomes" id="UP001177023"/>
    </source>
</evidence>
<feature type="signal peptide" evidence="2">
    <location>
        <begin position="1"/>
        <end position="18"/>
    </location>
</feature>
<keyword evidence="1" id="KW-1015">Disulfide bond</keyword>
<dbReference type="PANTHER" id="PTHR22991">
    <property type="entry name" value="PROTEIN CBG13490"/>
    <property type="match status" value="1"/>
</dbReference>
<dbReference type="InterPro" id="IPR016187">
    <property type="entry name" value="CTDL_fold"/>
</dbReference>
<dbReference type="PROSITE" id="PS50041">
    <property type="entry name" value="C_TYPE_LECTIN_2"/>
    <property type="match status" value="1"/>
</dbReference>
<evidence type="ECO:0000256" key="2">
    <source>
        <dbReference type="SAM" id="SignalP"/>
    </source>
</evidence>
<dbReference type="EMBL" id="CATQJA010000170">
    <property type="protein sequence ID" value="CAJ0557992.1"/>
    <property type="molecule type" value="Genomic_DNA"/>
</dbReference>
<name>A0AA36FNY4_9BILA</name>
<accession>A0AA36FNY4</accession>
<sequence>MDKFGIIWLFAGIAYIRADTCERPWKKFGESCFLKTGKKLNFWEAELECAAKNSHLVTTIPKLADHEAFTNATENTGSIWMGVTKMPAEMWIHGKPKVGCAMLPTDWATEDGVLKAGLISCESEAFTVCELPLDVVPEAPKLECPEGWMAGPHSKMCYKVNGTMRNFMEAKDYCVGDGGTIVCPSNVTENAFLTQLISKEHLLAIWIGGSLDMKDNWSWLDDSPWGLEAWVEGTKPNLANGRCLQLYGNGRSVKAGWPRYWSNAHCENSKAAVACMKPATSVTEAKLRKLHDGGKK</sequence>
<dbReference type="AlphaFoldDB" id="A0AA36FNY4"/>